<dbReference type="InterPro" id="IPR042178">
    <property type="entry name" value="Serpin_sf_1"/>
</dbReference>
<dbReference type="PROSITE" id="PS00284">
    <property type="entry name" value="SERPIN"/>
    <property type="match status" value="1"/>
</dbReference>
<keyword evidence="2" id="KW-0646">Protease inhibitor</keyword>
<evidence type="ECO:0000256" key="1">
    <source>
        <dbReference type="ARBA" id="ARBA00009500"/>
    </source>
</evidence>
<dbReference type="Proteomes" id="UP001153292">
    <property type="component" value="Chromosome 9"/>
</dbReference>
<accession>A0ABN8BGP3</accession>
<dbReference type="InterPro" id="IPR023795">
    <property type="entry name" value="Serpin_CS"/>
</dbReference>
<evidence type="ECO:0000256" key="2">
    <source>
        <dbReference type="ARBA" id="ARBA00022690"/>
    </source>
</evidence>
<comment type="similarity">
    <text evidence="1 4">Belongs to the serpin family.</text>
</comment>
<proteinExistence type="inferred from homology"/>
<dbReference type="InterPro" id="IPR000215">
    <property type="entry name" value="Serpin_fam"/>
</dbReference>
<evidence type="ECO:0000259" key="5">
    <source>
        <dbReference type="SMART" id="SM00093"/>
    </source>
</evidence>
<dbReference type="PANTHER" id="PTHR11461:SF211">
    <property type="entry name" value="GH10112P-RELATED"/>
    <property type="match status" value="1"/>
</dbReference>
<feature type="domain" description="Serpin" evidence="5">
    <location>
        <begin position="22"/>
        <end position="387"/>
    </location>
</feature>
<dbReference type="InterPro" id="IPR023796">
    <property type="entry name" value="Serpin_dom"/>
</dbReference>
<dbReference type="InterPro" id="IPR036186">
    <property type="entry name" value="Serpin_sf"/>
</dbReference>
<name>A0ABN8BGP3_CHISP</name>
<dbReference type="PANTHER" id="PTHR11461">
    <property type="entry name" value="SERINE PROTEASE INHIBITOR, SERPIN"/>
    <property type="match status" value="1"/>
</dbReference>
<dbReference type="EMBL" id="OU963902">
    <property type="protein sequence ID" value="CAH0407662.1"/>
    <property type="molecule type" value="Genomic_DNA"/>
</dbReference>
<dbReference type="SUPFAM" id="SSF56574">
    <property type="entry name" value="Serpins"/>
    <property type="match status" value="1"/>
</dbReference>
<keyword evidence="7" id="KW-1185">Reference proteome</keyword>
<evidence type="ECO:0000313" key="7">
    <source>
        <dbReference type="Proteomes" id="UP001153292"/>
    </source>
</evidence>
<evidence type="ECO:0000256" key="3">
    <source>
        <dbReference type="ARBA" id="ARBA00022900"/>
    </source>
</evidence>
<protein>
    <recommendedName>
        <fullName evidence="5">Serpin domain-containing protein</fullName>
    </recommendedName>
</protein>
<organism evidence="6 7">
    <name type="scientific">Chilo suppressalis</name>
    <name type="common">Asiatic rice borer moth</name>
    <dbReference type="NCBI Taxonomy" id="168631"/>
    <lineage>
        <taxon>Eukaryota</taxon>
        <taxon>Metazoa</taxon>
        <taxon>Ecdysozoa</taxon>
        <taxon>Arthropoda</taxon>
        <taxon>Hexapoda</taxon>
        <taxon>Insecta</taxon>
        <taxon>Pterygota</taxon>
        <taxon>Neoptera</taxon>
        <taxon>Endopterygota</taxon>
        <taxon>Lepidoptera</taxon>
        <taxon>Glossata</taxon>
        <taxon>Ditrysia</taxon>
        <taxon>Pyraloidea</taxon>
        <taxon>Crambidae</taxon>
        <taxon>Crambinae</taxon>
        <taxon>Chilo</taxon>
    </lineage>
</organism>
<keyword evidence="3" id="KW-0722">Serine protease inhibitor</keyword>
<reference evidence="6" key="1">
    <citation type="submission" date="2021-12" db="EMBL/GenBank/DDBJ databases">
        <authorList>
            <person name="King R."/>
        </authorList>
    </citation>
    <scope>NUCLEOTIDE SEQUENCE</scope>
</reference>
<sequence length="388" mass="43740">MSQNNTSKTKNYLDDATTVFSLELFYEIVLDKPGQSVVMSGYSVMAPLAQLAFASVGASHDEILKVMGLPNDTVTKDVFLYAKQVLKSRPGVELETANSIYIPEGYELNEEFNSVSKNVFNSDVKQVNFTNNLEAAVKINSWVQNHTNNRVTHLIDSKSLDSNTRAVIVNAIYFKCNWTDSKKFDPSLTKVRDFHVTSNKTVKVPTMFKSSKYWYEEDKEIDSKILKIPYVDEKMYFLIILPNKVDGVTALAHEQVFKKSGKLKKNLQNMIETEVDLYLPKFKFENFLHVKEYLQTLGVTSIFDQNKAKLVNLVKNNGSDLFISNIFQKAVFSVSEEGSEAAAATGVTGMGSSLYPVKKQAFVADHPFFFLIVDGDRTLFNGVYYGEV</sequence>
<evidence type="ECO:0000313" key="6">
    <source>
        <dbReference type="EMBL" id="CAH0407662.1"/>
    </source>
</evidence>
<gene>
    <name evidence="6" type="ORF">CHILSU_LOCUS11066</name>
</gene>
<dbReference type="Gene3D" id="3.30.497.10">
    <property type="entry name" value="Antithrombin, subunit I, domain 2"/>
    <property type="match status" value="1"/>
</dbReference>
<dbReference type="InterPro" id="IPR042185">
    <property type="entry name" value="Serpin_sf_2"/>
</dbReference>
<dbReference type="Pfam" id="PF00079">
    <property type="entry name" value="Serpin"/>
    <property type="match status" value="1"/>
</dbReference>
<evidence type="ECO:0000256" key="4">
    <source>
        <dbReference type="RuleBase" id="RU000411"/>
    </source>
</evidence>
<dbReference type="SMART" id="SM00093">
    <property type="entry name" value="SERPIN"/>
    <property type="match status" value="1"/>
</dbReference>
<dbReference type="Gene3D" id="2.30.39.10">
    <property type="entry name" value="Alpha-1-antitrypsin, domain 1"/>
    <property type="match status" value="1"/>
</dbReference>